<dbReference type="EMBL" id="PRFA01000010">
    <property type="protein sequence ID" value="PWU99062.1"/>
    <property type="molecule type" value="Genomic_DNA"/>
</dbReference>
<dbReference type="VEuPathDB" id="TriTrypDB:BCY84_15076"/>
<feature type="region of interest" description="Disordered" evidence="1">
    <location>
        <begin position="244"/>
        <end position="303"/>
    </location>
</feature>
<evidence type="ECO:0000313" key="2">
    <source>
        <dbReference type="EMBL" id="PWU99062.1"/>
    </source>
</evidence>
<dbReference type="VEuPathDB" id="TriTrypDB:C4B63_10g114"/>
<dbReference type="VEuPathDB" id="TriTrypDB:Tc_MARK_3079"/>
<dbReference type="VEuPathDB" id="TriTrypDB:TcCL_NonESM07601"/>
<dbReference type="VEuPathDB" id="TriTrypDB:TcCLB.506485.90"/>
<organism evidence="2 3">
    <name type="scientific">Trypanosoma cruzi</name>
    <dbReference type="NCBI Taxonomy" id="5693"/>
    <lineage>
        <taxon>Eukaryota</taxon>
        <taxon>Discoba</taxon>
        <taxon>Euglenozoa</taxon>
        <taxon>Kinetoplastea</taxon>
        <taxon>Metakinetoplastina</taxon>
        <taxon>Trypanosomatida</taxon>
        <taxon>Trypanosomatidae</taxon>
        <taxon>Trypanosoma</taxon>
        <taxon>Schizotrypanum</taxon>
    </lineage>
</organism>
<feature type="compositionally biased region" description="Basic residues" evidence="1">
    <location>
        <begin position="259"/>
        <end position="275"/>
    </location>
</feature>
<dbReference type="VEuPathDB" id="TriTrypDB:TcCLB.503643.39"/>
<reference evidence="2 3" key="1">
    <citation type="journal article" date="2018" name="Microb. Genom.">
        <title>Expanding an expanded genome: long-read sequencing of Trypanosoma cruzi.</title>
        <authorList>
            <person name="Berna L."/>
            <person name="Rodriguez M."/>
            <person name="Chiribao M.L."/>
            <person name="Parodi-Talice A."/>
            <person name="Pita S."/>
            <person name="Rijo G."/>
            <person name="Alvarez-Valin F."/>
            <person name="Robello C."/>
        </authorList>
    </citation>
    <scope>NUCLEOTIDE SEQUENCE [LARGE SCALE GENOMIC DNA]</scope>
    <source>
        <strain evidence="2 3">Dm28c</strain>
    </source>
</reference>
<gene>
    <name evidence="2" type="ORF">C4B63_10g114</name>
</gene>
<dbReference type="VEuPathDB" id="TriTrypDB:ECC02_007317"/>
<dbReference type="VEuPathDB" id="TriTrypDB:TcBrA4_0128530"/>
<evidence type="ECO:0000256" key="1">
    <source>
        <dbReference type="SAM" id="MobiDB-lite"/>
    </source>
</evidence>
<dbReference type="AlphaFoldDB" id="A0A2V2VUF6"/>
<accession>A0A2V2VUF6</accession>
<protein>
    <submittedName>
        <fullName evidence="2">Uncharacterized protein</fullName>
    </submittedName>
</protein>
<proteinExistence type="predicted"/>
<dbReference type="VEuPathDB" id="TriTrypDB:TcG_02865"/>
<feature type="compositionally biased region" description="Basic and acidic residues" evidence="1">
    <location>
        <begin position="286"/>
        <end position="296"/>
    </location>
</feature>
<evidence type="ECO:0000313" key="3">
    <source>
        <dbReference type="Proteomes" id="UP000246121"/>
    </source>
</evidence>
<dbReference type="VEuPathDB" id="TriTrypDB:C3747_47g243"/>
<dbReference type="VEuPathDB" id="TriTrypDB:TCDM_04275"/>
<dbReference type="Proteomes" id="UP000246121">
    <property type="component" value="Unassembled WGS sequence"/>
</dbReference>
<dbReference type="VEuPathDB" id="TriTrypDB:TCSYLVIO_004277"/>
<name>A0A2V2VUF6_TRYCR</name>
<comment type="caution">
    <text evidence="2">The sequence shown here is derived from an EMBL/GenBank/DDBJ whole genome shotgun (WGS) entry which is preliminary data.</text>
</comment>
<sequence length="553" mass="62195">MFALTRHFFRGVAPDELRMQLRLLRGIRRAARRELRQRRCRHRSAQQDCSGFSTASSSSSACSSVHVELLPKNDALESAIALALSENRDARTELEFTRHFLTGSFLSLASPVGAWDPYDTKPQVFALDNYVALPVFTSLPYLRLFCRRFQFTVRDPSGVLWADGVAESAEEEKAGAKGDTLPLPDVSSSGWWERQVQRHLFATALEPMKSPVNEQEINSVETTGEKENISWLHADDLFASMDATPVEDTSSEQKEDRLLKRKGRTSRVGRRHKTTLKSGGNAGGRRAREAGGKTPHEGSAAPNQDALKEAFWAKVRSTAPFCIKQATPLPVFGPLLRPFFVGYFADVDTLLHNASIVPENVDIVLNPVSPIEFVLAREATDRVLHKDQLLHLAYRRVERELRGEFHRFFRYLSPEVAWARSACVPFSLPGKPDEVNYELVILLQSDDIHRTFSSLRAAKLHCLLMGHTDLDVLPWDAAAPYVREASSLFYERGASTDKNCEFQGDLGVFEQRGPIQTINVAQPAESFYHDPTAAYTESHAVFTEELKLKRRVR</sequence>